<evidence type="ECO:0000313" key="12">
    <source>
        <dbReference type="Proteomes" id="UP000507222"/>
    </source>
</evidence>
<evidence type="ECO:0000256" key="5">
    <source>
        <dbReference type="ARBA" id="ARBA00022840"/>
    </source>
</evidence>
<proteinExistence type="predicted"/>
<dbReference type="InterPro" id="IPR027417">
    <property type="entry name" value="P-loop_NTPase"/>
</dbReference>
<keyword evidence="2" id="KW-0547">Nucleotide-binding</keyword>
<dbReference type="GO" id="GO:0005524">
    <property type="term" value="F:ATP binding"/>
    <property type="evidence" value="ECO:0007669"/>
    <property type="project" value="UniProtKB-KW"/>
</dbReference>
<dbReference type="PROSITE" id="PS51194">
    <property type="entry name" value="HELICASE_CTER"/>
    <property type="match status" value="1"/>
</dbReference>
<keyword evidence="5" id="KW-0067">ATP-binding</keyword>
<dbReference type="PANTHER" id="PTHR47958">
    <property type="entry name" value="ATP-DEPENDENT RNA HELICASE DBP3"/>
    <property type="match status" value="1"/>
</dbReference>
<accession>A0A6J5U9W1</accession>
<organism evidence="11 12">
    <name type="scientific">Prunus armeniaca</name>
    <name type="common">Apricot</name>
    <name type="synonym">Armeniaca vulgaris</name>
    <dbReference type="NCBI Taxonomy" id="36596"/>
    <lineage>
        <taxon>Eukaryota</taxon>
        <taxon>Viridiplantae</taxon>
        <taxon>Streptophyta</taxon>
        <taxon>Embryophyta</taxon>
        <taxon>Tracheophyta</taxon>
        <taxon>Spermatophyta</taxon>
        <taxon>Magnoliopsida</taxon>
        <taxon>eudicotyledons</taxon>
        <taxon>Gunneridae</taxon>
        <taxon>Pentapetalae</taxon>
        <taxon>rosids</taxon>
        <taxon>fabids</taxon>
        <taxon>Rosales</taxon>
        <taxon>Rosaceae</taxon>
        <taxon>Amygdaloideae</taxon>
        <taxon>Amygdaleae</taxon>
        <taxon>Prunus</taxon>
    </lineage>
</organism>
<evidence type="ECO:0000256" key="7">
    <source>
        <dbReference type="SAM" id="MobiDB-lite"/>
    </source>
</evidence>
<evidence type="ECO:0000256" key="2">
    <source>
        <dbReference type="ARBA" id="ARBA00022741"/>
    </source>
</evidence>
<feature type="transmembrane region" description="Helical" evidence="8">
    <location>
        <begin position="21"/>
        <end position="48"/>
    </location>
</feature>
<dbReference type="GO" id="GO:0016787">
    <property type="term" value="F:hydrolase activity"/>
    <property type="evidence" value="ECO:0007669"/>
    <property type="project" value="UniProtKB-KW"/>
</dbReference>
<gene>
    <name evidence="11" type="ORF">CURHAP_LOCUS18945</name>
</gene>
<name>A0A6J5U9W1_PRUAR</name>
<evidence type="ECO:0000256" key="4">
    <source>
        <dbReference type="ARBA" id="ARBA00022806"/>
    </source>
</evidence>
<dbReference type="Pfam" id="PF00270">
    <property type="entry name" value="DEAD"/>
    <property type="match status" value="1"/>
</dbReference>
<feature type="domain" description="Helicase C-terminal" evidence="10">
    <location>
        <begin position="375"/>
        <end position="536"/>
    </location>
</feature>
<dbReference type="InterPro" id="IPR011545">
    <property type="entry name" value="DEAD/DEAH_box_helicase_dom"/>
</dbReference>
<keyword evidence="8" id="KW-0812">Transmembrane</keyword>
<sequence>MERSESSDQEQTSGTTVVLASLTGLAIGGSLVAMMGFSILASVALVLLTANITLLLFAGFAFVGAISGFVLALAMALASVLMLERMLQKRGGTSLLSFGSETETETLVPQTETETLKPQTETVSKEQVQHENNEQGRAQNNMVGLAPEEEEDFATFDEVYHDFEYMGLQYNLLKGIFAYGFEKPSASQQRGIVPFCDGLDVIQQAQPGTGKRATFCCGILEQLNIDLVECQALVLAPTRASALKTEKVMRALGDYLGLRVYACVRGRTRHEGQRILHAGVHVVVGTPDCVFEMLSSQNLYPDHIDMIVLDEAGGMLTGSFNDEILHIFQLLPSPVQVGVFSATMPPEALEVTRKFMTNTKPVRIIVEHDELTLEGIKQFYVNVEEEEWKLDTVCELHDSLSTYPTVIFVDTTQKVEWLTDRMRSLDYTVSAIHVDTDLNTRDTILLEFRTGSCPVLITTDHLARCMDVQQARLVINYDLPNQPENYLHRIGRSGSFGSKSVVINFMIRDEERKVLDIQRFYKLVIEELPADFAHLF</sequence>
<evidence type="ECO:0000259" key="9">
    <source>
        <dbReference type="PROSITE" id="PS51192"/>
    </source>
</evidence>
<dbReference type="SMART" id="SM00490">
    <property type="entry name" value="HELICc"/>
    <property type="match status" value="1"/>
</dbReference>
<feature type="domain" description="Helicase ATP-binding" evidence="9">
    <location>
        <begin position="192"/>
        <end position="362"/>
    </location>
</feature>
<dbReference type="GO" id="GO:0003723">
    <property type="term" value="F:RNA binding"/>
    <property type="evidence" value="ECO:0007669"/>
    <property type="project" value="UniProtKB-KW"/>
</dbReference>
<dbReference type="SMART" id="SM00487">
    <property type="entry name" value="DEXDc"/>
    <property type="match status" value="1"/>
</dbReference>
<keyword evidence="6" id="KW-0694">RNA-binding</keyword>
<dbReference type="PROSITE" id="PS51192">
    <property type="entry name" value="HELICASE_ATP_BIND_1"/>
    <property type="match status" value="1"/>
</dbReference>
<dbReference type="EC" id="3.6.4.13" evidence="1"/>
<feature type="compositionally biased region" description="Polar residues" evidence="7">
    <location>
        <begin position="101"/>
        <end position="122"/>
    </location>
</feature>
<keyword evidence="4" id="KW-0347">Helicase</keyword>
<evidence type="ECO:0000313" key="11">
    <source>
        <dbReference type="EMBL" id="CAB4272357.1"/>
    </source>
</evidence>
<feature type="transmembrane region" description="Helical" evidence="8">
    <location>
        <begin position="54"/>
        <end position="83"/>
    </location>
</feature>
<evidence type="ECO:0000256" key="6">
    <source>
        <dbReference type="ARBA" id="ARBA00022884"/>
    </source>
</evidence>
<dbReference type="EMBL" id="CAEKDK010000003">
    <property type="protein sequence ID" value="CAB4272357.1"/>
    <property type="molecule type" value="Genomic_DNA"/>
</dbReference>
<feature type="region of interest" description="Disordered" evidence="7">
    <location>
        <begin position="101"/>
        <end position="123"/>
    </location>
</feature>
<keyword evidence="8" id="KW-1133">Transmembrane helix</keyword>
<dbReference type="SUPFAM" id="SSF52540">
    <property type="entry name" value="P-loop containing nucleoside triphosphate hydrolases"/>
    <property type="match status" value="1"/>
</dbReference>
<dbReference type="CDD" id="cd18787">
    <property type="entry name" value="SF2_C_DEAD"/>
    <property type="match status" value="1"/>
</dbReference>
<dbReference type="AlphaFoldDB" id="A0A6J5U9W1"/>
<dbReference type="Proteomes" id="UP000507222">
    <property type="component" value="Unassembled WGS sequence"/>
</dbReference>
<evidence type="ECO:0000256" key="3">
    <source>
        <dbReference type="ARBA" id="ARBA00022801"/>
    </source>
</evidence>
<evidence type="ECO:0000256" key="1">
    <source>
        <dbReference type="ARBA" id="ARBA00012552"/>
    </source>
</evidence>
<protein>
    <recommendedName>
        <fullName evidence="1">RNA helicase</fullName>
        <ecNumber evidence="1">3.6.4.13</ecNumber>
    </recommendedName>
</protein>
<dbReference type="GO" id="GO:0003724">
    <property type="term" value="F:RNA helicase activity"/>
    <property type="evidence" value="ECO:0007669"/>
    <property type="project" value="UniProtKB-EC"/>
</dbReference>
<keyword evidence="8" id="KW-0472">Membrane</keyword>
<evidence type="ECO:0000256" key="8">
    <source>
        <dbReference type="SAM" id="Phobius"/>
    </source>
</evidence>
<dbReference type="Gene3D" id="3.40.50.300">
    <property type="entry name" value="P-loop containing nucleotide triphosphate hydrolases"/>
    <property type="match status" value="2"/>
</dbReference>
<reference evidence="11 12" key="1">
    <citation type="submission" date="2020-05" db="EMBL/GenBank/DDBJ databases">
        <authorList>
            <person name="Campoy J."/>
            <person name="Schneeberger K."/>
            <person name="Spophaly S."/>
        </authorList>
    </citation>
    <scope>NUCLEOTIDE SEQUENCE [LARGE SCALE GENOMIC DNA]</scope>
    <source>
        <strain evidence="11">PruArmRojPasFocal</strain>
    </source>
</reference>
<dbReference type="Pfam" id="PF00271">
    <property type="entry name" value="Helicase_C"/>
    <property type="match status" value="1"/>
</dbReference>
<dbReference type="InterPro" id="IPR001650">
    <property type="entry name" value="Helicase_C-like"/>
</dbReference>
<keyword evidence="3" id="KW-0378">Hydrolase</keyword>
<dbReference type="InterPro" id="IPR014001">
    <property type="entry name" value="Helicase_ATP-bd"/>
</dbReference>
<evidence type="ECO:0000259" key="10">
    <source>
        <dbReference type="PROSITE" id="PS51194"/>
    </source>
</evidence>